<gene>
    <name evidence="6" type="ORF">INS88_09370</name>
</gene>
<protein>
    <submittedName>
        <fullName evidence="6">Transglycosylase SLT domain-containing protein</fullName>
    </submittedName>
</protein>
<dbReference type="AlphaFoldDB" id="A0A7M1QUF3"/>
<dbReference type="PANTHER" id="PTHR37423">
    <property type="entry name" value="SOLUBLE LYTIC MUREIN TRANSGLYCOSYLASE-RELATED"/>
    <property type="match status" value="1"/>
</dbReference>
<keyword evidence="3" id="KW-0378">Hydrolase</keyword>
<sequence length="346" mass="35946">MNKTLASLVAVLTVLPVGILLLFGKGSSSAVNAGALSAVPAQYQQHVVRAGSICPEIAPALIAAQIDAESGWNPEAVSPVGAQGIAQFMPTTWASAGRDGDGDGNADPLNPADAIFSQGHLMCANIDSARALLKAGKVTGDVVELALAGYNAGMGAVQRFGGIPPYKETQTYVSRILNLASTTYATGSTPAGGRTDVIAWAQAQIGKPYRGEGRGPGCGSFGPNCYDCCGLVQQAFLNVAGISLPMSVPGNPWATSKCEYAILARAHEYGGHVVSADPASLQPGDILFFQNRSTPESVDYITHVAIYIGNNSFIDAAPRMGVAIHPLTDYDKYERLLPQAVRVGTP</sequence>
<reference evidence="6 7" key="1">
    <citation type="submission" date="2020-10" db="EMBL/GenBank/DDBJ databases">
        <title>Trueperella pecoris sp. nov. isolated from bovine and porcine specimens.</title>
        <authorList>
            <person name="Schoenecker L."/>
            <person name="Schnydrig P."/>
            <person name="Brodard I."/>
            <person name="Thomann A."/>
            <person name="Hemphill A."/>
            <person name="Rodriguez-Campos S."/>
            <person name="Perreten V."/>
            <person name="Jores J."/>
            <person name="Kittl S."/>
        </authorList>
    </citation>
    <scope>NUCLEOTIDE SEQUENCE [LARGE SCALE GENOMIC DNA]</scope>
    <source>
        <strain evidence="6 7">15A0121</strain>
    </source>
</reference>
<organism evidence="6 7">
    <name type="scientific">Trueperella pecoris</name>
    <dbReference type="NCBI Taxonomy" id="2733571"/>
    <lineage>
        <taxon>Bacteria</taxon>
        <taxon>Bacillati</taxon>
        <taxon>Actinomycetota</taxon>
        <taxon>Actinomycetes</taxon>
        <taxon>Actinomycetales</taxon>
        <taxon>Actinomycetaceae</taxon>
        <taxon>Trueperella</taxon>
    </lineage>
</organism>
<dbReference type="Proteomes" id="UP000595053">
    <property type="component" value="Chromosome"/>
</dbReference>
<name>A0A7M1QUF3_9ACTO</name>
<feature type="domain" description="NlpC/P60" evidence="5">
    <location>
        <begin position="191"/>
        <end position="344"/>
    </location>
</feature>
<dbReference type="Gene3D" id="3.90.1720.10">
    <property type="entry name" value="endopeptidase domain like (from Nostoc punctiforme)"/>
    <property type="match status" value="1"/>
</dbReference>
<dbReference type="PANTHER" id="PTHR37423:SF2">
    <property type="entry name" value="MEMBRANE-BOUND LYTIC MUREIN TRANSGLYCOSYLASE C"/>
    <property type="match status" value="1"/>
</dbReference>
<accession>A0A7M1QUF3</accession>
<dbReference type="Gene3D" id="1.10.530.10">
    <property type="match status" value="1"/>
</dbReference>
<dbReference type="EMBL" id="CP063213">
    <property type="protein sequence ID" value="QOR45453.1"/>
    <property type="molecule type" value="Genomic_DNA"/>
</dbReference>
<dbReference type="GO" id="GO:0006508">
    <property type="term" value="P:proteolysis"/>
    <property type="evidence" value="ECO:0007669"/>
    <property type="project" value="UniProtKB-KW"/>
</dbReference>
<evidence type="ECO:0000256" key="2">
    <source>
        <dbReference type="ARBA" id="ARBA00022670"/>
    </source>
</evidence>
<dbReference type="InterPro" id="IPR038765">
    <property type="entry name" value="Papain-like_cys_pep_sf"/>
</dbReference>
<keyword evidence="4" id="KW-0788">Thiol protease</keyword>
<evidence type="ECO:0000256" key="4">
    <source>
        <dbReference type="ARBA" id="ARBA00022807"/>
    </source>
</evidence>
<dbReference type="PROSITE" id="PS51935">
    <property type="entry name" value="NLPC_P60"/>
    <property type="match status" value="1"/>
</dbReference>
<dbReference type="Pfam" id="PF01464">
    <property type="entry name" value="SLT"/>
    <property type="match status" value="1"/>
</dbReference>
<evidence type="ECO:0000256" key="1">
    <source>
        <dbReference type="ARBA" id="ARBA00007074"/>
    </source>
</evidence>
<evidence type="ECO:0000313" key="7">
    <source>
        <dbReference type="Proteomes" id="UP000595053"/>
    </source>
</evidence>
<evidence type="ECO:0000259" key="5">
    <source>
        <dbReference type="PROSITE" id="PS51935"/>
    </source>
</evidence>
<comment type="similarity">
    <text evidence="1">Belongs to the peptidase C40 family.</text>
</comment>
<dbReference type="SUPFAM" id="SSF53955">
    <property type="entry name" value="Lysozyme-like"/>
    <property type="match status" value="1"/>
</dbReference>
<dbReference type="InterPro" id="IPR008258">
    <property type="entry name" value="Transglycosylase_SLT_dom_1"/>
</dbReference>
<dbReference type="InterPro" id="IPR000064">
    <property type="entry name" value="NLP_P60_dom"/>
</dbReference>
<proteinExistence type="inferred from homology"/>
<keyword evidence="7" id="KW-1185">Reference proteome</keyword>
<dbReference type="InterPro" id="IPR023346">
    <property type="entry name" value="Lysozyme-like_dom_sf"/>
</dbReference>
<dbReference type="CDD" id="cd13399">
    <property type="entry name" value="Slt35-like"/>
    <property type="match status" value="1"/>
</dbReference>
<evidence type="ECO:0000313" key="6">
    <source>
        <dbReference type="EMBL" id="QOR45453.1"/>
    </source>
</evidence>
<evidence type="ECO:0000256" key="3">
    <source>
        <dbReference type="ARBA" id="ARBA00022801"/>
    </source>
</evidence>
<dbReference type="SUPFAM" id="SSF54001">
    <property type="entry name" value="Cysteine proteinases"/>
    <property type="match status" value="1"/>
</dbReference>
<dbReference type="Pfam" id="PF00877">
    <property type="entry name" value="NLPC_P60"/>
    <property type="match status" value="1"/>
</dbReference>
<dbReference type="GO" id="GO:0008234">
    <property type="term" value="F:cysteine-type peptidase activity"/>
    <property type="evidence" value="ECO:0007669"/>
    <property type="project" value="UniProtKB-KW"/>
</dbReference>
<dbReference type="RefSeq" id="WP_197551025.1">
    <property type="nucleotide sequence ID" value="NZ_CP063213.1"/>
</dbReference>
<keyword evidence="2" id="KW-0645">Protease</keyword>